<evidence type="ECO:0008006" key="6">
    <source>
        <dbReference type="Google" id="ProtNLM"/>
    </source>
</evidence>
<feature type="region of interest" description="Disordered" evidence="1">
    <location>
        <begin position="92"/>
        <end position="113"/>
    </location>
</feature>
<dbReference type="Pfam" id="PF08550">
    <property type="entry name" value="GATA_AreA"/>
    <property type="match status" value="1"/>
</dbReference>
<reference evidence="4" key="1">
    <citation type="journal article" date="2023" name="Mol. Plant Microbe Interact.">
        <title>Elucidating the Obligate Nature and Biological Capacity of an Invasive Fungal Corn Pathogen.</title>
        <authorList>
            <person name="MacCready J.S."/>
            <person name="Roggenkamp E.M."/>
            <person name="Gdanetz K."/>
            <person name="Chilvers M.I."/>
        </authorList>
    </citation>
    <scope>NUCLEOTIDE SEQUENCE</scope>
    <source>
        <strain evidence="4">PM02</strain>
    </source>
</reference>
<evidence type="ECO:0000313" key="5">
    <source>
        <dbReference type="Proteomes" id="UP001217918"/>
    </source>
</evidence>
<dbReference type="AlphaFoldDB" id="A0AAD9IDC2"/>
<feature type="domain" description="Nitrogen regulatory protein areA GATA-like" evidence="2">
    <location>
        <begin position="1"/>
        <end position="28"/>
    </location>
</feature>
<feature type="compositionally biased region" description="Low complexity" evidence="1">
    <location>
        <begin position="172"/>
        <end position="196"/>
    </location>
</feature>
<dbReference type="InterPro" id="IPR013860">
    <property type="entry name" value="AreA_GATA"/>
</dbReference>
<evidence type="ECO:0000259" key="2">
    <source>
        <dbReference type="Pfam" id="PF08550"/>
    </source>
</evidence>
<organism evidence="4 5">
    <name type="scientific">Phyllachora maydis</name>
    <dbReference type="NCBI Taxonomy" id="1825666"/>
    <lineage>
        <taxon>Eukaryota</taxon>
        <taxon>Fungi</taxon>
        <taxon>Dikarya</taxon>
        <taxon>Ascomycota</taxon>
        <taxon>Pezizomycotina</taxon>
        <taxon>Sordariomycetes</taxon>
        <taxon>Sordariomycetidae</taxon>
        <taxon>Phyllachorales</taxon>
        <taxon>Phyllachoraceae</taxon>
        <taxon>Phyllachora</taxon>
    </lineage>
</organism>
<keyword evidence="5" id="KW-1185">Reference proteome</keyword>
<dbReference type="GO" id="GO:0031930">
    <property type="term" value="P:mitochondria-nucleus signaling pathway"/>
    <property type="evidence" value="ECO:0007669"/>
    <property type="project" value="TreeGrafter"/>
</dbReference>
<proteinExistence type="predicted"/>
<sequence length="365" mass="40055">MWTVFARCADSVAQGRRLENLSWRLWNRETFCCEQVDELVASATTTLPRDICRPNRVLLEDVPQLSGSVESAMDEEAVEFTSESAPLDIIRPKIQRQDSCTSSRSRGRERHISSDHLEKMVLSIIEAKLPLNAPLPKILPSSSPVDEVTKLDTPPQPERSGSTTPESPCKGSETPSLESPHSSHPPETAASPSSTTVIRGFSPSHHDLHRVAPHHVSRIPSLIVIPEPTEAPAAKTVPPKKQQAKFALGASSGSGDDSYSDAHNSQMCKQPIVQPKKKIFQVGGSSDEDGSVKSDIHPSRANLQLPVAKKTASFNKQPVTRTFHPLRMPSDNEQSETDYIDESAIDDDDDDEWEDSRVSHAILIA</sequence>
<evidence type="ECO:0000259" key="3">
    <source>
        <dbReference type="Pfam" id="PF11702"/>
    </source>
</evidence>
<dbReference type="Proteomes" id="UP001217918">
    <property type="component" value="Unassembled WGS sequence"/>
</dbReference>
<dbReference type="GO" id="GO:0005737">
    <property type="term" value="C:cytoplasm"/>
    <property type="evidence" value="ECO:0007669"/>
    <property type="project" value="TreeGrafter"/>
</dbReference>
<name>A0AAD9IDC2_9PEZI</name>
<gene>
    <name evidence="4" type="ORF">P8C59_008891</name>
</gene>
<feature type="region of interest" description="Disordered" evidence="1">
    <location>
        <begin position="137"/>
        <end position="208"/>
    </location>
</feature>
<dbReference type="Pfam" id="PF11702">
    <property type="entry name" value="DUF3295"/>
    <property type="match status" value="1"/>
</dbReference>
<dbReference type="PANTHER" id="PTHR28014:SF1">
    <property type="entry name" value="NEGATIVE REGULATOR OF RAS-CAMP PATHWAY"/>
    <property type="match status" value="1"/>
</dbReference>
<dbReference type="InterPro" id="IPR053043">
    <property type="entry name" value="Ras-cAMP_regulatory"/>
</dbReference>
<feature type="domain" description="DUF3295" evidence="3">
    <location>
        <begin position="60"/>
        <end position="357"/>
    </location>
</feature>
<accession>A0AAD9IDC2</accession>
<feature type="region of interest" description="Disordered" evidence="1">
    <location>
        <begin position="309"/>
        <end position="353"/>
    </location>
</feature>
<evidence type="ECO:0000313" key="4">
    <source>
        <dbReference type="EMBL" id="KAK2074707.1"/>
    </source>
</evidence>
<dbReference type="GO" id="GO:0000122">
    <property type="term" value="P:negative regulation of transcription by RNA polymerase II"/>
    <property type="evidence" value="ECO:0007669"/>
    <property type="project" value="TreeGrafter"/>
</dbReference>
<dbReference type="PANTHER" id="PTHR28014">
    <property type="entry name" value="NEGATIVE REGULATOR OF RAS-CAMP PATHWAY"/>
    <property type="match status" value="1"/>
</dbReference>
<dbReference type="GO" id="GO:0006808">
    <property type="term" value="P:regulation of nitrogen utilization"/>
    <property type="evidence" value="ECO:0007669"/>
    <property type="project" value="TreeGrafter"/>
</dbReference>
<protein>
    <recommendedName>
        <fullName evidence="6">Nitrogen regulatory protein areA GATA-like domain-containing protein</fullName>
    </recommendedName>
</protein>
<feature type="region of interest" description="Disordered" evidence="1">
    <location>
        <begin position="281"/>
        <end position="300"/>
    </location>
</feature>
<dbReference type="EMBL" id="JAQQPM010000008">
    <property type="protein sequence ID" value="KAK2074707.1"/>
    <property type="molecule type" value="Genomic_DNA"/>
</dbReference>
<dbReference type="InterPro" id="IPR021711">
    <property type="entry name" value="DUF3295"/>
</dbReference>
<comment type="caution">
    <text evidence="4">The sequence shown here is derived from an EMBL/GenBank/DDBJ whole genome shotgun (WGS) entry which is preliminary data.</text>
</comment>
<feature type="compositionally biased region" description="Acidic residues" evidence="1">
    <location>
        <begin position="333"/>
        <end position="353"/>
    </location>
</feature>
<evidence type="ECO:0000256" key="1">
    <source>
        <dbReference type="SAM" id="MobiDB-lite"/>
    </source>
</evidence>